<organism evidence="4 5">
    <name type="scientific">Mytilus edulis</name>
    <name type="common">Blue mussel</name>
    <dbReference type="NCBI Taxonomy" id="6550"/>
    <lineage>
        <taxon>Eukaryota</taxon>
        <taxon>Metazoa</taxon>
        <taxon>Spiralia</taxon>
        <taxon>Lophotrochozoa</taxon>
        <taxon>Mollusca</taxon>
        <taxon>Bivalvia</taxon>
        <taxon>Autobranchia</taxon>
        <taxon>Pteriomorphia</taxon>
        <taxon>Mytilida</taxon>
        <taxon>Mytiloidea</taxon>
        <taxon>Mytilidae</taxon>
        <taxon>Mytilinae</taxon>
        <taxon>Mytilus</taxon>
    </lineage>
</organism>
<gene>
    <name evidence="4" type="ORF">MEDL_58414</name>
</gene>
<keyword evidence="5" id="KW-1185">Reference proteome</keyword>
<sequence length="239" mass="27800">MDSNTLVRCRFHHEESCQLYCKECGDFVCFHCLGQFHQKHNFCQIRDAETNIRDEFKSLVLRKEHEVILNGSSIDRLLGLRDEIEHSIAYHTENRKNRIDMLKKDLLTQLNDTVSSKKTAIQETLDRIENVRLAFLKIDTTNLQELEFWSVVNILTEIKSCLLSANSHKHFLEKFTFRPNDEEMSVGQLISSHGQDDEAKSDAIEKSEHQNPPLCRDVSIQTENQRYSDSKIIVPKPIV</sequence>
<evidence type="ECO:0000313" key="5">
    <source>
        <dbReference type="Proteomes" id="UP000683360"/>
    </source>
</evidence>
<dbReference type="OrthoDB" id="10617618at2759"/>
<feature type="compositionally biased region" description="Basic and acidic residues" evidence="2">
    <location>
        <begin position="194"/>
        <end position="209"/>
    </location>
</feature>
<name>A0A8S3URW1_MYTED</name>
<dbReference type="Gene3D" id="3.30.160.60">
    <property type="entry name" value="Classic Zinc Finger"/>
    <property type="match status" value="1"/>
</dbReference>
<feature type="domain" description="B box-type" evidence="3">
    <location>
        <begin position="4"/>
        <end position="45"/>
    </location>
</feature>
<dbReference type="EMBL" id="CAJPWZ010002867">
    <property type="protein sequence ID" value="CAG2246450.1"/>
    <property type="molecule type" value="Genomic_DNA"/>
</dbReference>
<keyword evidence="1" id="KW-0479">Metal-binding</keyword>
<evidence type="ECO:0000256" key="2">
    <source>
        <dbReference type="SAM" id="MobiDB-lite"/>
    </source>
</evidence>
<dbReference type="AlphaFoldDB" id="A0A8S3URW1"/>
<comment type="caution">
    <text evidence="4">The sequence shown here is derived from an EMBL/GenBank/DDBJ whole genome shotgun (WGS) entry which is preliminary data.</text>
</comment>
<reference evidence="4" key="1">
    <citation type="submission" date="2021-03" db="EMBL/GenBank/DDBJ databases">
        <authorList>
            <person name="Bekaert M."/>
        </authorList>
    </citation>
    <scope>NUCLEOTIDE SEQUENCE</scope>
</reference>
<dbReference type="Proteomes" id="UP000683360">
    <property type="component" value="Unassembled WGS sequence"/>
</dbReference>
<proteinExistence type="predicted"/>
<dbReference type="InterPro" id="IPR000315">
    <property type="entry name" value="Znf_B-box"/>
</dbReference>
<evidence type="ECO:0000256" key="1">
    <source>
        <dbReference type="PROSITE-ProRule" id="PRU00024"/>
    </source>
</evidence>
<protein>
    <recommendedName>
        <fullName evidence="3">B box-type domain-containing protein</fullName>
    </recommendedName>
</protein>
<evidence type="ECO:0000259" key="3">
    <source>
        <dbReference type="PROSITE" id="PS50119"/>
    </source>
</evidence>
<keyword evidence="1" id="KW-0863">Zinc-finger</keyword>
<keyword evidence="1" id="KW-0862">Zinc</keyword>
<accession>A0A8S3URW1</accession>
<evidence type="ECO:0000313" key="4">
    <source>
        <dbReference type="EMBL" id="CAG2246450.1"/>
    </source>
</evidence>
<dbReference type="SUPFAM" id="SSF57845">
    <property type="entry name" value="B-box zinc-binding domain"/>
    <property type="match status" value="1"/>
</dbReference>
<dbReference type="PROSITE" id="PS50119">
    <property type="entry name" value="ZF_BBOX"/>
    <property type="match status" value="1"/>
</dbReference>
<feature type="region of interest" description="Disordered" evidence="2">
    <location>
        <begin position="187"/>
        <end position="214"/>
    </location>
</feature>
<dbReference type="GO" id="GO:0008270">
    <property type="term" value="F:zinc ion binding"/>
    <property type="evidence" value="ECO:0007669"/>
    <property type="project" value="UniProtKB-KW"/>
</dbReference>